<dbReference type="EMBL" id="VDMB01000001">
    <property type="protein sequence ID" value="TYT76335.1"/>
    <property type="molecule type" value="Genomic_DNA"/>
</dbReference>
<dbReference type="SUPFAM" id="SSF52172">
    <property type="entry name" value="CheY-like"/>
    <property type="match status" value="1"/>
</dbReference>
<dbReference type="Gene3D" id="3.40.50.2300">
    <property type="match status" value="1"/>
</dbReference>
<dbReference type="Pfam" id="PF00072">
    <property type="entry name" value="Response_reg"/>
    <property type="match status" value="1"/>
</dbReference>
<comment type="caution">
    <text evidence="4">The sequence shown here is derived from an EMBL/GenBank/DDBJ whole genome shotgun (WGS) entry which is preliminary data.</text>
</comment>
<evidence type="ECO:0000313" key="5">
    <source>
        <dbReference type="Proteomes" id="UP000321899"/>
    </source>
</evidence>
<protein>
    <submittedName>
        <fullName evidence="4">Response regulator</fullName>
    </submittedName>
</protein>
<dbReference type="PANTHER" id="PTHR44591:SF25">
    <property type="entry name" value="CHEMOTAXIS TWO-COMPONENT RESPONSE REGULATOR"/>
    <property type="match status" value="1"/>
</dbReference>
<accession>A0A5Q4VF81</accession>
<dbReference type="RefSeq" id="WP_139445662.1">
    <property type="nucleotide sequence ID" value="NZ_VDMB01000001.1"/>
</dbReference>
<evidence type="ECO:0000256" key="1">
    <source>
        <dbReference type="ARBA" id="ARBA00022553"/>
    </source>
</evidence>
<gene>
    <name evidence="4" type="ORF">FIM25_01935</name>
</gene>
<dbReference type="PROSITE" id="PS50110">
    <property type="entry name" value="RESPONSE_REGULATORY"/>
    <property type="match status" value="1"/>
</dbReference>
<feature type="domain" description="Response regulatory" evidence="3">
    <location>
        <begin position="4"/>
        <end position="123"/>
    </location>
</feature>
<dbReference type="OrthoDB" id="9786548at2"/>
<dbReference type="InterPro" id="IPR050595">
    <property type="entry name" value="Bact_response_regulator"/>
</dbReference>
<keyword evidence="5" id="KW-1185">Reference proteome</keyword>
<evidence type="ECO:0000256" key="2">
    <source>
        <dbReference type="PROSITE-ProRule" id="PRU00169"/>
    </source>
</evidence>
<name>A0A5Q4VF81_9BACT</name>
<evidence type="ECO:0000313" key="4">
    <source>
        <dbReference type="EMBL" id="TYT76335.1"/>
    </source>
</evidence>
<organism evidence="4 5">
    <name type="scientific">Desulfobotulus mexicanus</name>
    <dbReference type="NCBI Taxonomy" id="2586642"/>
    <lineage>
        <taxon>Bacteria</taxon>
        <taxon>Pseudomonadati</taxon>
        <taxon>Thermodesulfobacteriota</taxon>
        <taxon>Desulfobacteria</taxon>
        <taxon>Desulfobacterales</taxon>
        <taxon>Desulfobacteraceae</taxon>
        <taxon>Desulfobotulus</taxon>
    </lineage>
</organism>
<evidence type="ECO:0000259" key="3">
    <source>
        <dbReference type="PROSITE" id="PS50110"/>
    </source>
</evidence>
<sequence length="140" mass="15302">MAYKMLVVDDSQPMRSVIKKTIRAAGYGDADFLEASNGREALALVGESWLDLVVTDYNMPDMNGMEMIEEFKKDAVLAGIPVLVVTTEGSLEKVEAFLQMGAAGYIKKPFSPEQIREKIVAILGEPHGAESEEGDAELDF</sequence>
<dbReference type="AlphaFoldDB" id="A0A5Q4VF81"/>
<dbReference type="SMART" id="SM00448">
    <property type="entry name" value="REC"/>
    <property type="match status" value="1"/>
</dbReference>
<feature type="modified residue" description="4-aspartylphosphate" evidence="2">
    <location>
        <position position="56"/>
    </location>
</feature>
<dbReference type="InterPro" id="IPR001789">
    <property type="entry name" value="Sig_transdc_resp-reg_receiver"/>
</dbReference>
<dbReference type="InterPro" id="IPR011006">
    <property type="entry name" value="CheY-like_superfamily"/>
</dbReference>
<proteinExistence type="predicted"/>
<dbReference type="PANTHER" id="PTHR44591">
    <property type="entry name" value="STRESS RESPONSE REGULATOR PROTEIN 1"/>
    <property type="match status" value="1"/>
</dbReference>
<dbReference type="GO" id="GO:0000160">
    <property type="term" value="P:phosphorelay signal transduction system"/>
    <property type="evidence" value="ECO:0007669"/>
    <property type="project" value="InterPro"/>
</dbReference>
<keyword evidence="1 2" id="KW-0597">Phosphoprotein</keyword>
<reference evidence="4 5" key="1">
    <citation type="submission" date="2019-06" db="EMBL/GenBank/DDBJ databases">
        <title>Desulfobotulus mexicanus sp. nov., a novel sulfate-reducing bacterium isolated from the sediment of an alkaline crater lake in Mexico.</title>
        <authorList>
            <person name="Hirschler-Rea A."/>
        </authorList>
    </citation>
    <scope>NUCLEOTIDE SEQUENCE [LARGE SCALE GENOMIC DNA]</scope>
    <source>
        <strain evidence="4 5">PAR22N</strain>
    </source>
</reference>
<dbReference type="Proteomes" id="UP000321899">
    <property type="component" value="Unassembled WGS sequence"/>
</dbReference>